<dbReference type="GO" id="GO:0006352">
    <property type="term" value="P:DNA-templated transcription initiation"/>
    <property type="evidence" value="ECO:0007669"/>
    <property type="project" value="InterPro"/>
</dbReference>
<sequence length="194" mass="22798">MHSETKERLTDNQLLALLKEGDSAALEELYYKYSSKLYSSAYKVLRDKDTCKDIIQEIFSQLWVRRDSIHIISLESYLYAATRFQVFNAIRKGKHHDQLWEEIENRHFSNTTEEKINEKEALHLIESAFEALPGRCREIFRMSRFEQLSTKEIASILGIAPKTVENQLTIALRRLRLILHHLFCLTFIILSLPL</sequence>
<dbReference type="InterPro" id="IPR007627">
    <property type="entry name" value="RNA_pol_sigma70_r2"/>
</dbReference>
<dbReference type="InterPro" id="IPR013325">
    <property type="entry name" value="RNA_pol_sigma_r2"/>
</dbReference>
<organism evidence="7 8">
    <name type="scientific">Xanthocytophaga flava</name>
    <dbReference type="NCBI Taxonomy" id="3048013"/>
    <lineage>
        <taxon>Bacteria</taxon>
        <taxon>Pseudomonadati</taxon>
        <taxon>Bacteroidota</taxon>
        <taxon>Cytophagia</taxon>
        <taxon>Cytophagales</taxon>
        <taxon>Rhodocytophagaceae</taxon>
        <taxon>Xanthocytophaga</taxon>
    </lineage>
</organism>
<dbReference type="GO" id="GO:0016987">
    <property type="term" value="F:sigma factor activity"/>
    <property type="evidence" value="ECO:0007669"/>
    <property type="project" value="UniProtKB-KW"/>
</dbReference>
<dbReference type="InterPro" id="IPR013324">
    <property type="entry name" value="RNA_pol_sigma_r3/r4-like"/>
</dbReference>
<dbReference type="CDD" id="cd06171">
    <property type="entry name" value="Sigma70_r4"/>
    <property type="match status" value="1"/>
</dbReference>
<evidence type="ECO:0000313" key="8">
    <source>
        <dbReference type="Proteomes" id="UP001241110"/>
    </source>
</evidence>
<proteinExistence type="inferred from homology"/>
<dbReference type="InterPro" id="IPR036388">
    <property type="entry name" value="WH-like_DNA-bd_sf"/>
</dbReference>
<dbReference type="RefSeq" id="WP_313977528.1">
    <property type="nucleotide sequence ID" value="NZ_JASJOS010000004.1"/>
</dbReference>
<feature type="domain" description="RNA polymerase sigma factor 70 region 4 type 2" evidence="6">
    <location>
        <begin position="124"/>
        <end position="175"/>
    </location>
</feature>
<evidence type="ECO:0000259" key="5">
    <source>
        <dbReference type="Pfam" id="PF04542"/>
    </source>
</evidence>
<evidence type="ECO:0000256" key="2">
    <source>
        <dbReference type="ARBA" id="ARBA00023015"/>
    </source>
</evidence>
<reference evidence="7" key="1">
    <citation type="submission" date="2023-05" db="EMBL/GenBank/DDBJ databases">
        <authorList>
            <person name="Zhang X."/>
        </authorList>
    </citation>
    <scope>NUCLEOTIDE SEQUENCE</scope>
    <source>
        <strain evidence="7">YF14B1</strain>
    </source>
</reference>
<name>A0AAE3U7Z7_9BACT</name>
<evidence type="ECO:0000256" key="1">
    <source>
        <dbReference type="ARBA" id="ARBA00010641"/>
    </source>
</evidence>
<evidence type="ECO:0000313" key="7">
    <source>
        <dbReference type="EMBL" id="MDJ1480663.1"/>
    </source>
</evidence>
<keyword evidence="4" id="KW-0804">Transcription</keyword>
<evidence type="ECO:0000256" key="4">
    <source>
        <dbReference type="ARBA" id="ARBA00023163"/>
    </source>
</evidence>
<comment type="caution">
    <text evidence="7">The sequence shown here is derived from an EMBL/GenBank/DDBJ whole genome shotgun (WGS) entry which is preliminary data.</text>
</comment>
<dbReference type="SUPFAM" id="SSF88659">
    <property type="entry name" value="Sigma3 and sigma4 domains of RNA polymerase sigma factors"/>
    <property type="match status" value="1"/>
</dbReference>
<evidence type="ECO:0000256" key="3">
    <source>
        <dbReference type="ARBA" id="ARBA00023082"/>
    </source>
</evidence>
<dbReference type="Proteomes" id="UP001241110">
    <property type="component" value="Unassembled WGS sequence"/>
</dbReference>
<dbReference type="Pfam" id="PF04542">
    <property type="entry name" value="Sigma70_r2"/>
    <property type="match status" value="1"/>
</dbReference>
<dbReference type="NCBIfam" id="TIGR02985">
    <property type="entry name" value="Sig70_bacteroi1"/>
    <property type="match status" value="1"/>
</dbReference>
<dbReference type="Gene3D" id="1.10.10.10">
    <property type="entry name" value="Winged helix-like DNA-binding domain superfamily/Winged helix DNA-binding domain"/>
    <property type="match status" value="1"/>
</dbReference>
<protein>
    <submittedName>
        <fullName evidence="7">RNA polymerase sigma-70 factor</fullName>
    </submittedName>
</protein>
<dbReference type="NCBIfam" id="TIGR02937">
    <property type="entry name" value="sigma70-ECF"/>
    <property type="match status" value="1"/>
</dbReference>
<dbReference type="EMBL" id="JASJOS010000004">
    <property type="protein sequence ID" value="MDJ1480663.1"/>
    <property type="molecule type" value="Genomic_DNA"/>
</dbReference>
<dbReference type="Gene3D" id="1.10.1740.10">
    <property type="match status" value="1"/>
</dbReference>
<dbReference type="Pfam" id="PF08281">
    <property type="entry name" value="Sigma70_r4_2"/>
    <property type="match status" value="1"/>
</dbReference>
<accession>A0AAE3U7Z7</accession>
<feature type="domain" description="RNA polymerase sigma-70 region 2" evidence="5">
    <location>
        <begin position="29"/>
        <end position="94"/>
    </location>
</feature>
<dbReference type="InterPro" id="IPR014284">
    <property type="entry name" value="RNA_pol_sigma-70_dom"/>
</dbReference>
<dbReference type="InterPro" id="IPR014327">
    <property type="entry name" value="RNA_pol_sigma70_bacteroid"/>
</dbReference>
<comment type="similarity">
    <text evidence="1">Belongs to the sigma-70 factor family. ECF subfamily.</text>
</comment>
<dbReference type="InterPro" id="IPR013249">
    <property type="entry name" value="RNA_pol_sigma70_r4_t2"/>
</dbReference>
<dbReference type="PANTHER" id="PTHR43133:SF46">
    <property type="entry name" value="RNA POLYMERASE SIGMA-70 FACTOR ECF SUBFAMILY"/>
    <property type="match status" value="1"/>
</dbReference>
<evidence type="ECO:0000259" key="6">
    <source>
        <dbReference type="Pfam" id="PF08281"/>
    </source>
</evidence>
<dbReference type="GO" id="GO:0003677">
    <property type="term" value="F:DNA binding"/>
    <property type="evidence" value="ECO:0007669"/>
    <property type="project" value="InterPro"/>
</dbReference>
<dbReference type="InterPro" id="IPR039425">
    <property type="entry name" value="RNA_pol_sigma-70-like"/>
</dbReference>
<dbReference type="AlphaFoldDB" id="A0AAE3U7Z7"/>
<dbReference type="PANTHER" id="PTHR43133">
    <property type="entry name" value="RNA POLYMERASE ECF-TYPE SIGMA FACTO"/>
    <property type="match status" value="1"/>
</dbReference>
<keyword evidence="2" id="KW-0805">Transcription regulation</keyword>
<gene>
    <name evidence="7" type="ORF">QNI16_09225</name>
</gene>
<keyword evidence="3" id="KW-0731">Sigma factor</keyword>
<dbReference type="SUPFAM" id="SSF88946">
    <property type="entry name" value="Sigma2 domain of RNA polymerase sigma factors"/>
    <property type="match status" value="1"/>
</dbReference>